<evidence type="ECO:0000313" key="15">
    <source>
        <dbReference type="Proteomes" id="UP000033123"/>
    </source>
</evidence>
<dbReference type="GO" id="GO:0006298">
    <property type="term" value="P:mismatch repair"/>
    <property type="evidence" value="ECO:0007669"/>
    <property type="project" value="TreeGrafter"/>
</dbReference>
<dbReference type="CDD" id="cd00056">
    <property type="entry name" value="ENDO3c"/>
    <property type="match status" value="1"/>
</dbReference>
<reference evidence="14 15" key="1">
    <citation type="submission" date="2014-07" db="EMBL/GenBank/DDBJ databases">
        <title>Methanogenic archaea and the global carbon cycle.</title>
        <authorList>
            <person name="Henriksen J.R."/>
            <person name="Luke J."/>
            <person name="Reinhart S."/>
            <person name="Benedict M.N."/>
            <person name="Youngblut N.D."/>
            <person name="Metcalf M.E."/>
            <person name="Whitaker R.J."/>
            <person name="Metcalf W.W."/>
        </authorList>
    </citation>
    <scope>NUCLEOTIDE SEQUENCE [LARGE SCALE GENOMIC DNA]</scope>
    <source>
        <strain evidence="14 15">C2J</strain>
    </source>
</reference>
<dbReference type="InterPro" id="IPR003265">
    <property type="entry name" value="HhH-GPD_domain"/>
</dbReference>
<evidence type="ECO:0000256" key="8">
    <source>
        <dbReference type="ARBA" id="ARBA00022801"/>
    </source>
</evidence>
<dbReference type="PATRIC" id="fig|1434118.4.peg.3524"/>
<dbReference type="SUPFAM" id="SSF48150">
    <property type="entry name" value="DNA-glycosylase"/>
    <property type="match status" value="1"/>
</dbReference>
<dbReference type="Proteomes" id="UP000033123">
    <property type="component" value="Chromosome"/>
</dbReference>
<dbReference type="PANTHER" id="PTHR42944:SF1">
    <property type="entry name" value="ADENINE DNA GLYCOSYLASE"/>
    <property type="match status" value="1"/>
</dbReference>
<dbReference type="GO" id="GO:0051536">
    <property type="term" value="F:iron-sulfur cluster binding"/>
    <property type="evidence" value="ECO:0007669"/>
    <property type="project" value="UniProtKB-KW"/>
</dbReference>
<dbReference type="PANTHER" id="PTHR42944">
    <property type="entry name" value="ADENINE DNA GLYCOSYLASE"/>
    <property type="match status" value="1"/>
</dbReference>
<dbReference type="GO" id="GO:0006284">
    <property type="term" value="P:base-excision repair"/>
    <property type="evidence" value="ECO:0007669"/>
    <property type="project" value="InterPro"/>
</dbReference>
<dbReference type="Pfam" id="PF00730">
    <property type="entry name" value="HhH-GPD"/>
    <property type="match status" value="1"/>
</dbReference>
<keyword evidence="6" id="KW-0479">Metal-binding</keyword>
<evidence type="ECO:0000256" key="10">
    <source>
        <dbReference type="ARBA" id="ARBA00023014"/>
    </source>
</evidence>
<evidence type="ECO:0000256" key="11">
    <source>
        <dbReference type="ARBA" id="ARBA00023204"/>
    </source>
</evidence>
<sequence length="226" mass="26269">MNTVTRDKEYFSKVKIIRTELLIWEEGNLRKFPWRETSDPYKITVAEVMLHRTKADQVKDVYEQFILKYPDFESIVKAGREAIKSELYPLGLFWRADLLYNLAYIIMDSYSGKIPTNKKELLKLPGIGDYIASALLCFCFNRAEPILDTNTVRVIGRIFGLNVTDSSRRSKKFRSIMFDLINFEDPRKISLLMIDFAALVCISGDNPNCRICPLKKNCTYYSKKTD</sequence>
<dbReference type="InterPro" id="IPR023170">
    <property type="entry name" value="HhH_base_excis_C"/>
</dbReference>
<evidence type="ECO:0000256" key="6">
    <source>
        <dbReference type="ARBA" id="ARBA00022723"/>
    </source>
</evidence>
<dbReference type="KEGG" id="msj:MSSAC_2703"/>
<evidence type="ECO:0000313" key="14">
    <source>
        <dbReference type="EMBL" id="AKB37293.1"/>
    </source>
</evidence>
<dbReference type="EMBL" id="CP009508">
    <property type="protein sequence ID" value="AKB37293.1"/>
    <property type="molecule type" value="Genomic_DNA"/>
</dbReference>
<evidence type="ECO:0000256" key="5">
    <source>
        <dbReference type="ARBA" id="ARBA00022023"/>
    </source>
</evidence>
<dbReference type="GO" id="GO:0046872">
    <property type="term" value="F:metal ion binding"/>
    <property type="evidence" value="ECO:0007669"/>
    <property type="project" value="UniProtKB-KW"/>
</dbReference>
<name>A0A0E3PPW2_9EURY</name>
<evidence type="ECO:0000256" key="1">
    <source>
        <dbReference type="ARBA" id="ARBA00000843"/>
    </source>
</evidence>
<keyword evidence="10" id="KW-0411">Iron-sulfur</keyword>
<evidence type="ECO:0000256" key="2">
    <source>
        <dbReference type="ARBA" id="ARBA00001966"/>
    </source>
</evidence>
<comment type="similarity">
    <text evidence="3">Belongs to the Nth/MutY family.</text>
</comment>
<proteinExistence type="inferred from homology"/>
<dbReference type="InterPro" id="IPR044298">
    <property type="entry name" value="MIG/MutY"/>
</dbReference>
<keyword evidence="12 14" id="KW-0326">Glycosidase</keyword>
<dbReference type="GO" id="GO:0000701">
    <property type="term" value="F:purine-specific mismatch base pair DNA N-glycosylase activity"/>
    <property type="evidence" value="ECO:0007669"/>
    <property type="project" value="UniProtKB-EC"/>
</dbReference>
<accession>A0A0E3PPW2</accession>
<dbReference type="STRING" id="1434118.MSSAC_2703"/>
<dbReference type="EC" id="3.2.2.31" evidence="4"/>
<keyword evidence="11" id="KW-0234">DNA repair</keyword>
<dbReference type="InterPro" id="IPR011257">
    <property type="entry name" value="DNA_glycosylase"/>
</dbReference>
<dbReference type="Pfam" id="PF00633">
    <property type="entry name" value="HHH"/>
    <property type="match status" value="1"/>
</dbReference>
<evidence type="ECO:0000259" key="13">
    <source>
        <dbReference type="SMART" id="SM00478"/>
    </source>
</evidence>
<evidence type="ECO:0000256" key="12">
    <source>
        <dbReference type="ARBA" id="ARBA00023295"/>
    </source>
</evidence>
<feature type="domain" description="HhH-GPD" evidence="13">
    <location>
        <begin position="49"/>
        <end position="199"/>
    </location>
</feature>
<dbReference type="GO" id="GO:0034039">
    <property type="term" value="F:8-oxo-7,8-dihydroguanine DNA N-glycosylase activity"/>
    <property type="evidence" value="ECO:0007669"/>
    <property type="project" value="TreeGrafter"/>
</dbReference>
<gene>
    <name evidence="14" type="ORF">MSSAC_2703</name>
</gene>
<dbReference type="GeneID" id="24872363"/>
<protein>
    <recommendedName>
        <fullName evidence="5">Adenine DNA glycosylase</fullName>
        <ecNumber evidence="4">3.2.2.31</ecNumber>
    </recommendedName>
</protein>
<evidence type="ECO:0000256" key="4">
    <source>
        <dbReference type="ARBA" id="ARBA00012045"/>
    </source>
</evidence>
<evidence type="ECO:0000256" key="3">
    <source>
        <dbReference type="ARBA" id="ARBA00008343"/>
    </source>
</evidence>
<evidence type="ECO:0000256" key="7">
    <source>
        <dbReference type="ARBA" id="ARBA00022763"/>
    </source>
</evidence>
<evidence type="ECO:0000256" key="9">
    <source>
        <dbReference type="ARBA" id="ARBA00023004"/>
    </source>
</evidence>
<dbReference type="GO" id="GO:0035485">
    <property type="term" value="F:adenine/guanine mispair binding"/>
    <property type="evidence" value="ECO:0007669"/>
    <property type="project" value="TreeGrafter"/>
</dbReference>
<dbReference type="Gene3D" id="1.10.1670.10">
    <property type="entry name" value="Helix-hairpin-Helix base-excision DNA repair enzymes (C-terminal)"/>
    <property type="match status" value="1"/>
</dbReference>
<comment type="cofactor">
    <cofactor evidence="2">
        <name>[4Fe-4S] cluster</name>
        <dbReference type="ChEBI" id="CHEBI:49883"/>
    </cofactor>
</comment>
<organism evidence="14 15">
    <name type="scientific">Methanosarcina siciliae C2J</name>
    <dbReference type="NCBI Taxonomy" id="1434118"/>
    <lineage>
        <taxon>Archaea</taxon>
        <taxon>Methanobacteriati</taxon>
        <taxon>Methanobacteriota</taxon>
        <taxon>Stenosarchaea group</taxon>
        <taxon>Methanomicrobia</taxon>
        <taxon>Methanosarcinales</taxon>
        <taxon>Methanosarcinaceae</taxon>
        <taxon>Methanosarcina</taxon>
    </lineage>
</organism>
<dbReference type="AlphaFoldDB" id="A0A0E3PPW2"/>
<dbReference type="SMART" id="SM00478">
    <property type="entry name" value="ENDO3c"/>
    <property type="match status" value="1"/>
</dbReference>
<dbReference type="InterPro" id="IPR000445">
    <property type="entry name" value="HhH_motif"/>
</dbReference>
<keyword evidence="8 14" id="KW-0378">Hydrolase</keyword>
<comment type="catalytic activity">
    <reaction evidence="1">
        <text>Hydrolyzes free adenine bases from 7,8-dihydro-8-oxoguanine:adenine mismatched double-stranded DNA, leaving an apurinic site.</text>
        <dbReference type="EC" id="3.2.2.31"/>
    </reaction>
</comment>
<dbReference type="Gene3D" id="1.10.340.30">
    <property type="entry name" value="Hypothetical protein, domain 2"/>
    <property type="match status" value="1"/>
</dbReference>
<keyword evidence="7" id="KW-0227">DNA damage</keyword>
<dbReference type="HOGENOM" id="CLU_012862_2_1_2"/>
<dbReference type="RefSeq" id="WP_048183533.1">
    <property type="nucleotide sequence ID" value="NZ_CP009508.1"/>
</dbReference>
<keyword evidence="9" id="KW-0408">Iron</keyword>
<dbReference type="GO" id="GO:0032357">
    <property type="term" value="F:oxidized purine DNA binding"/>
    <property type="evidence" value="ECO:0007669"/>
    <property type="project" value="TreeGrafter"/>
</dbReference>